<dbReference type="GO" id="GO:0005737">
    <property type="term" value="C:cytoplasm"/>
    <property type="evidence" value="ECO:0007669"/>
    <property type="project" value="UniProtKB-SubCell"/>
</dbReference>
<feature type="compositionally biased region" description="Polar residues" evidence="6">
    <location>
        <begin position="1292"/>
        <end position="1311"/>
    </location>
</feature>
<evidence type="ECO:0000259" key="10">
    <source>
        <dbReference type="Pfam" id="PF18332"/>
    </source>
</evidence>
<protein>
    <recommendedName>
        <fullName evidence="5">5'-3' exoribonuclease 1</fullName>
        <ecNumber evidence="5">3.1.13.-</ecNumber>
    </recommendedName>
</protein>
<dbReference type="InterPro" id="IPR047007">
    <property type="entry name" value="XRN1_D1_sf"/>
</dbReference>
<accession>A0A336LMV3</accession>
<gene>
    <name evidence="12" type="primary">CSON005648</name>
</gene>
<dbReference type="PANTHER" id="PTHR12341">
    <property type="entry name" value="5'-&gt;3' EXORIBONUCLEASE"/>
    <property type="match status" value="1"/>
</dbReference>
<dbReference type="Pfam" id="PF17846">
    <property type="entry name" value="XRN_M"/>
    <property type="match status" value="2"/>
</dbReference>
<dbReference type="Gene3D" id="2.170.260.40">
    <property type="match status" value="1"/>
</dbReference>
<feature type="region of interest" description="Disordered" evidence="6">
    <location>
        <begin position="1273"/>
        <end position="1320"/>
    </location>
</feature>
<dbReference type="InterPro" id="IPR027073">
    <property type="entry name" value="5_3_exoribonuclease"/>
</dbReference>
<comment type="similarity">
    <text evidence="4 5">Belongs to the 5'-3' exonuclease family.</text>
</comment>
<keyword evidence="5" id="KW-0963">Cytoplasm</keyword>
<dbReference type="EMBL" id="UFQT01000021">
    <property type="protein sequence ID" value="SSX17949.1"/>
    <property type="molecule type" value="Genomic_DNA"/>
</dbReference>
<dbReference type="Gene3D" id="3.40.50.12390">
    <property type="match status" value="2"/>
</dbReference>
<dbReference type="Pfam" id="PF03159">
    <property type="entry name" value="XRN_N"/>
    <property type="match status" value="1"/>
</dbReference>
<dbReference type="EC" id="3.1.13.-" evidence="5"/>
<keyword evidence="5" id="KW-0694">RNA-binding</keyword>
<dbReference type="GO" id="GO:0004534">
    <property type="term" value="F:5'-3' RNA exonuclease activity"/>
    <property type="evidence" value="ECO:0007669"/>
    <property type="project" value="TreeGrafter"/>
</dbReference>
<dbReference type="OMA" id="VASWPWF"/>
<evidence type="ECO:0000256" key="4">
    <source>
        <dbReference type="ARBA" id="ARBA00038299"/>
    </source>
</evidence>
<feature type="domain" description="Exoribonuclease Xrn1 D2/D3" evidence="11">
    <location>
        <begin position="812"/>
        <end position="1032"/>
    </location>
</feature>
<proteinExistence type="inferred from homology"/>
<feature type="domain" description="Xrn1 helical" evidence="8">
    <location>
        <begin position="390"/>
        <end position="577"/>
    </location>
</feature>
<dbReference type="GO" id="GO:0000956">
    <property type="term" value="P:nuclear-transcribed mRNA catabolic process"/>
    <property type="evidence" value="ECO:0007669"/>
    <property type="project" value="InterPro"/>
</dbReference>
<dbReference type="FunFam" id="3.40.50.12390:FF:000002">
    <property type="entry name" value="5'-3' exoribonuclease 1"/>
    <property type="match status" value="1"/>
</dbReference>
<evidence type="ECO:0000259" key="11">
    <source>
        <dbReference type="Pfam" id="PF18334"/>
    </source>
</evidence>
<evidence type="ECO:0000256" key="6">
    <source>
        <dbReference type="SAM" id="MobiDB-lite"/>
    </source>
</evidence>
<evidence type="ECO:0000256" key="3">
    <source>
        <dbReference type="ARBA" id="ARBA00022839"/>
    </source>
</evidence>
<evidence type="ECO:0000313" key="12">
    <source>
        <dbReference type="EMBL" id="SSX17949.1"/>
    </source>
</evidence>
<comment type="subcellular location">
    <subcellularLocation>
        <location evidence="5">Cytoplasm</location>
    </subcellularLocation>
</comment>
<feature type="domain" description="5'-3' exoribonuclease 1 SH3-like" evidence="9">
    <location>
        <begin position="1063"/>
        <end position="1139"/>
    </location>
</feature>
<evidence type="ECO:0000259" key="7">
    <source>
        <dbReference type="Pfam" id="PF03159"/>
    </source>
</evidence>
<organism evidence="12">
    <name type="scientific">Culicoides sonorensis</name>
    <name type="common">Biting midge</name>
    <dbReference type="NCBI Taxonomy" id="179676"/>
    <lineage>
        <taxon>Eukaryota</taxon>
        <taxon>Metazoa</taxon>
        <taxon>Ecdysozoa</taxon>
        <taxon>Arthropoda</taxon>
        <taxon>Hexapoda</taxon>
        <taxon>Insecta</taxon>
        <taxon>Pterygota</taxon>
        <taxon>Neoptera</taxon>
        <taxon>Endopterygota</taxon>
        <taxon>Diptera</taxon>
        <taxon>Nematocera</taxon>
        <taxon>Chironomoidea</taxon>
        <taxon>Ceratopogonidae</taxon>
        <taxon>Ceratopogoninae</taxon>
        <taxon>Culicoides</taxon>
        <taxon>Monoculicoides</taxon>
    </lineage>
</organism>
<evidence type="ECO:0000256" key="1">
    <source>
        <dbReference type="ARBA" id="ARBA00022722"/>
    </source>
</evidence>
<keyword evidence="2 5" id="KW-0378">Hydrolase</keyword>
<dbReference type="GO" id="GO:0003723">
    <property type="term" value="F:RNA binding"/>
    <property type="evidence" value="ECO:0007669"/>
    <property type="project" value="UniProtKB-KW"/>
</dbReference>
<dbReference type="InterPro" id="IPR041412">
    <property type="entry name" value="Xrn1_helical"/>
</dbReference>
<keyword evidence="1 5" id="KW-0540">Nuclease</keyword>
<name>A0A336LMV3_CULSO</name>
<keyword evidence="3 5" id="KW-0269">Exonuclease</keyword>
<reference evidence="12" key="1">
    <citation type="submission" date="2018-07" db="EMBL/GenBank/DDBJ databases">
        <authorList>
            <person name="Quirk P.G."/>
            <person name="Krulwich T.A."/>
        </authorList>
    </citation>
    <scope>NUCLEOTIDE SEQUENCE</scope>
</reference>
<dbReference type="Pfam" id="PF18129">
    <property type="entry name" value="SH3_12"/>
    <property type="match status" value="1"/>
</dbReference>
<feature type="compositionally biased region" description="Basic and acidic residues" evidence="6">
    <location>
        <begin position="1281"/>
        <end position="1291"/>
    </location>
</feature>
<dbReference type="InterPro" id="IPR040992">
    <property type="entry name" value="XRN1_D1"/>
</dbReference>
<dbReference type="InterPro" id="IPR041106">
    <property type="entry name" value="XRN1_D2_D3"/>
</dbReference>
<dbReference type="Pfam" id="PF18332">
    <property type="entry name" value="XRN1_D1"/>
    <property type="match status" value="1"/>
</dbReference>
<feature type="domain" description="Xrn1 helical" evidence="8">
    <location>
        <begin position="271"/>
        <end position="374"/>
    </location>
</feature>
<dbReference type="InterPro" id="IPR016494">
    <property type="entry name" value="5_3_exoribonuclease_1"/>
</dbReference>
<dbReference type="InterPro" id="IPR004859">
    <property type="entry name" value="Xrn1_N"/>
</dbReference>
<dbReference type="PIRSF" id="PIRSF006743">
    <property type="entry name" value="Exonuclease_Xnr1"/>
    <property type="match status" value="1"/>
</dbReference>
<dbReference type="GO" id="GO:0016075">
    <property type="term" value="P:rRNA catabolic process"/>
    <property type="evidence" value="ECO:0007669"/>
    <property type="project" value="TreeGrafter"/>
</dbReference>
<evidence type="ECO:0000259" key="8">
    <source>
        <dbReference type="Pfam" id="PF17846"/>
    </source>
</evidence>
<dbReference type="Gene3D" id="1.25.40.1050">
    <property type="match status" value="1"/>
</dbReference>
<dbReference type="InterPro" id="IPR047008">
    <property type="entry name" value="XRN1_SH3_sf"/>
</dbReference>
<feature type="domain" description="Xrn1 N-terminal" evidence="7">
    <location>
        <begin position="1"/>
        <end position="227"/>
    </location>
</feature>
<evidence type="ECO:0000256" key="5">
    <source>
        <dbReference type="PIRNR" id="PIRNR006743"/>
    </source>
</evidence>
<dbReference type="GO" id="GO:0005634">
    <property type="term" value="C:nucleus"/>
    <property type="evidence" value="ECO:0007669"/>
    <property type="project" value="TreeGrafter"/>
</dbReference>
<dbReference type="VEuPathDB" id="VectorBase:CSON005648"/>
<dbReference type="CDD" id="cd18673">
    <property type="entry name" value="PIN_XRN1-2-like"/>
    <property type="match status" value="1"/>
</dbReference>
<dbReference type="InterPro" id="IPR041385">
    <property type="entry name" value="SH3_12"/>
</dbReference>
<sequence>MGVPKFFRYISERYPCLSELVRANKIPEFDNLYLDMNGIIHVCSHPNDNDVHFRISEEKIFKDIFQYLEVLFLMIKPRKLFFMAIDGVAPRAKMNQQRGRRFRSAKDAEILEQKAKSKGEVFSTEARFDSNCITPGTEFMSRLDVALKYFIKNKISTSTIWQNCKVIYSGHETPGEGEHKIMDYIRYLKSHLEYDLDTRHCLYGLDADLIMLGLCTHEKHFSLLREEVKFGKQINRAASVHETRFFLLHLSLMRDYLELEFDSIRSQIKFKFDIENIIDDWILMGFLVGNDFIPHLPNMHINSGALPLLYNVYMEALPQLEGYINDKGKLNLERFEIFMKILAKHDRELFMMHYTDLKYMDTKLNAETFDVDNKNELFSNPEVENLVKITEEMVMDSDDNSTESDELFDLEFEKHKASYYIEKMGYKEMNETVRCEQTKSYIEALQWILYYYYRGVPSWSWFYEYHYSPFISDIHSFKDLQINFQLNKPFLPFEQLLSVLPTASKNLLPSAYHELMTDKNSKIAQYYPTNFETDLNGKKQEWEAVVLIPFIDENLLLQEMRSREKYLNKIEIERNTHGPMYEYQYNPDIQGSCEGFMSFPTIVNVYCSEQTIFTKEIAIGLDQLPLIYSRVSKNKWYYKGFPTLKNLTYKGSTLKSRVKVFDQPSRNESMIISLKKSELSLKPTEYLAQNFIGKTVYVGWPHLSEAKVIKVSNTYNIFSQNENGIMTIVKNDRWKSDVRAIQEHHINRLGIDVGEIQTIFHVVSYLGYKYLFEENKFVCSKTYSAFEAIYPAQAIVDNLNVVYNVNQPFLEIKDVFQNGTPVFMNMHPYYGLFGEVIDAEIRNQSKRIKVLLTVTEEPELVKPKELHYKLQSKYVSSYVAASKIGISENTLLKITDNVYIIEGYKREDIPEGINKINIGLQIKSRKNNEVTVGYVKKHHKQILFSEKAIDLVAEYFERFPKLFNQLDHGRSIIYESELFNENIGKKNNIQEITDWLKQQDHYNCERRSSGTETVEKETIPLILDAIKKNKNQPIRRMILHVKPTSLYVAKLNQTEKPVDENVRFRLFDRVTVVSSMDIAPIGYKGTIIGVHCLLDVNPIKQENINKIDLYYDVLFDKPFTGGLMTDIICEARIGRIHKNNLMNLTYGKDLGKKNHIKESYSKAVVTANTKICDESHHQAAIVKNNDVRLEDKSLALKQILGISCLKESSDVKEDKKLPLPPPSWKVPVSPINMNTIITCDNLEQSLSKKSTAVPLWLEKSPFVPLQAITGRKNSSFKISHRQPDKKGKEIKSSQNSIEQTASTGDQPTLIQQIKPRRLEKQSRLAAKFNNHKNN</sequence>
<dbReference type="PANTHER" id="PTHR12341:SF7">
    <property type="entry name" value="5'-3' EXORIBONUCLEASE 1"/>
    <property type="match status" value="1"/>
</dbReference>
<dbReference type="Gene3D" id="2.30.30.750">
    <property type="match status" value="1"/>
</dbReference>
<evidence type="ECO:0000256" key="2">
    <source>
        <dbReference type="ARBA" id="ARBA00022801"/>
    </source>
</evidence>
<feature type="domain" description="5'-3' exoribonuclease 1 D1" evidence="10">
    <location>
        <begin position="634"/>
        <end position="799"/>
    </location>
</feature>
<evidence type="ECO:0000259" key="9">
    <source>
        <dbReference type="Pfam" id="PF18129"/>
    </source>
</evidence>
<dbReference type="Pfam" id="PF18334">
    <property type="entry name" value="XRN1_D2_D3"/>
    <property type="match status" value="1"/>
</dbReference>